<dbReference type="InterPro" id="IPR036259">
    <property type="entry name" value="MFS_trans_sf"/>
</dbReference>
<proteinExistence type="predicted"/>
<feature type="domain" description="Major facilitator superfamily (MFS) profile" evidence="7">
    <location>
        <begin position="199"/>
        <end position="663"/>
    </location>
</feature>
<feature type="transmembrane region" description="Helical" evidence="6">
    <location>
        <begin position="365"/>
        <end position="384"/>
    </location>
</feature>
<comment type="subcellular location">
    <subcellularLocation>
        <location evidence="1">Membrane</location>
        <topology evidence="1">Multi-pass membrane protein</topology>
    </subcellularLocation>
</comment>
<dbReference type="GO" id="GO:0022857">
    <property type="term" value="F:transmembrane transporter activity"/>
    <property type="evidence" value="ECO:0007669"/>
    <property type="project" value="InterPro"/>
</dbReference>
<feature type="transmembrane region" description="Helical" evidence="6">
    <location>
        <begin position="640"/>
        <end position="658"/>
    </location>
</feature>
<evidence type="ECO:0000256" key="6">
    <source>
        <dbReference type="SAM" id="Phobius"/>
    </source>
</evidence>
<feature type="transmembrane region" description="Helical" evidence="6">
    <location>
        <begin position="323"/>
        <end position="345"/>
    </location>
</feature>
<feature type="transmembrane region" description="Helical" evidence="6">
    <location>
        <begin position="119"/>
        <end position="143"/>
    </location>
</feature>
<evidence type="ECO:0000259" key="7">
    <source>
        <dbReference type="PROSITE" id="PS50850"/>
    </source>
</evidence>
<protein>
    <recommendedName>
        <fullName evidence="7">Major facilitator superfamily (MFS) profile domain-containing protein</fullName>
    </recommendedName>
</protein>
<reference evidence="8" key="1">
    <citation type="submission" date="2017-09" db="EMBL/GenBank/DDBJ databases">
        <title>Contemporary evolution of a Lepidopteran species, Heliothis virescens, in response to modern agricultural practices.</title>
        <authorList>
            <person name="Fritz M.L."/>
            <person name="Deyonke A.M."/>
            <person name="Papanicolaou A."/>
            <person name="Micinski S."/>
            <person name="Westbrook J."/>
            <person name="Gould F."/>
        </authorList>
    </citation>
    <scope>NUCLEOTIDE SEQUENCE [LARGE SCALE GENOMIC DNA]</scope>
    <source>
        <strain evidence="8">HvINT-</strain>
        <tissue evidence="8">Whole body</tissue>
    </source>
</reference>
<feature type="transmembrane region" description="Helical" evidence="6">
    <location>
        <begin position="552"/>
        <end position="571"/>
    </location>
</feature>
<dbReference type="Gene3D" id="1.20.1250.20">
    <property type="entry name" value="MFS general substrate transporter like domains"/>
    <property type="match status" value="2"/>
</dbReference>
<evidence type="ECO:0000256" key="5">
    <source>
        <dbReference type="ARBA" id="ARBA00023136"/>
    </source>
</evidence>
<dbReference type="PROSITE" id="PS50850">
    <property type="entry name" value="MFS"/>
    <property type="match status" value="1"/>
</dbReference>
<evidence type="ECO:0000256" key="3">
    <source>
        <dbReference type="ARBA" id="ARBA00022692"/>
    </source>
</evidence>
<gene>
    <name evidence="8" type="ORF">B5V51_5249</name>
</gene>
<feature type="transmembrane region" description="Helical" evidence="6">
    <location>
        <begin position="88"/>
        <end position="107"/>
    </location>
</feature>
<dbReference type="InterPro" id="IPR020846">
    <property type="entry name" value="MFS_dom"/>
</dbReference>
<feature type="transmembrane region" description="Helical" evidence="6">
    <location>
        <begin position="577"/>
        <end position="598"/>
    </location>
</feature>
<dbReference type="PANTHER" id="PTHR23511:SF35">
    <property type="entry name" value="MAJOR FACILITATOR SUPERFAMILY (MFS) PROFILE DOMAIN-CONTAINING PROTEIN"/>
    <property type="match status" value="1"/>
</dbReference>
<dbReference type="GO" id="GO:0016020">
    <property type="term" value="C:membrane"/>
    <property type="evidence" value="ECO:0007669"/>
    <property type="project" value="UniProtKB-SubCell"/>
</dbReference>
<feature type="transmembrane region" description="Helical" evidence="6">
    <location>
        <begin position="197"/>
        <end position="220"/>
    </location>
</feature>
<evidence type="ECO:0000256" key="2">
    <source>
        <dbReference type="ARBA" id="ARBA00022448"/>
    </source>
</evidence>
<evidence type="ECO:0000256" key="4">
    <source>
        <dbReference type="ARBA" id="ARBA00022989"/>
    </source>
</evidence>
<feature type="transmembrane region" description="Helical" evidence="6">
    <location>
        <begin position="48"/>
        <end position="81"/>
    </location>
</feature>
<keyword evidence="5 6" id="KW-0472">Membrane</keyword>
<feature type="transmembrane region" description="Helical" evidence="6">
    <location>
        <begin position="266"/>
        <end position="284"/>
    </location>
</feature>
<dbReference type="PANTHER" id="PTHR23511">
    <property type="entry name" value="SYNAPTIC VESICLE GLYCOPROTEIN 2"/>
    <property type="match status" value="1"/>
</dbReference>
<comment type="caution">
    <text evidence="8">The sequence shown here is derived from an EMBL/GenBank/DDBJ whole genome shotgun (WGS) entry which is preliminary data.</text>
</comment>
<dbReference type="Pfam" id="PF07690">
    <property type="entry name" value="MFS_1"/>
    <property type="match status" value="1"/>
</dbReference>
<keyword evidence="4 6" id="KW-1133">Transmembrane helix</keyword>
<accession>A0A2A4J999</accession>
<organism evidence="8">
    <name type="scientific">Heliothis virescens</name>
    <name type="common">Tobacco budworm moth</name>
    <dbReference type="NCBI Taxonomy" id="7102"/>
    <lineage>
        <taxon>Eukaryota</taxon>
        <taxon>Metazoa</taxon>
        <taxon>Ecdysozoa</taxon>
        <taxon>Arthropoda</taxon>
        <taxon>Hexapoda</taxon>
        <taxon>Insecta</taxon>
        <taxon>Pterygota</taxon>
        <taxon>Neoptera</taxon>
        <taxon>Endopterygota</taxon>
        <taxon>Lepidoptera</taxon>
        <taxon>Glossata</taxon>
        <taxon>Ditrysia</taxon>
        <taxon>Noctuoidea</taxon>
        <taxon>Noctuidae</taxon>
        <taxon>Heliothinae</taxon>
        <taxon>Heliothis</taxon>
    </lineage>
</organism>
<feature type="transmembrane region" description="Helical" evidence="6">
    <location>
        <begin position="610"/>
        <end position="634"/>
    </location>
</feature>
<sequence length="665" mass="72743">MENKTGARQNGRDSIPKSIVTITSNSQEDRVYTYAEAINLAGNGWYSIGLLITLSTCTLAMGVDMFGFSVIVSGCTCDFALDISQTSVLLSMPFVGPIVMAYTWGYISDTQGRRKSLLIAMWASFVVATIGAFSPNWVVMAVLKFGTITMENKTGARQNGRDSIPKSIVTITSNSQEDRVYTYAEAINLAGNGWYSIGLLITLSTCTLAMGVDMFGFSVIVSGCTCDFALDISQTSVLLSMPFVGPIVMAYTWGYISDTQGRRKSLLIAMWASFVVATIGAFSPNWVVMAVLKFVSTSLCSCAQSASYTLLGESCAVGVRDSYMLIMTSVLDFSLAAYVAVGYWILNLDFSYDMGVMTFTPWRLLALTLALLLGIGALGTQFFYESPKFLLNVSREDEAVDCLRKMWKRNKGEGEKYPCKKIILNEVGNDRCKDVSLLESLWEQIVPLFRPPLLWKSILLYFFTAVIFSTNNSFFIWFPYLAEKFSEGLNSQDADGATGMCEMIVSTGNTTAEEFECTSTMDISLVWSSLAQGVTFVIIMLVVTKLAHRKKALMIIIMASSGAFSVGAALVKDNLTSFIMFFGLLTNELCIGIIYTYFVDMYPTSYRGMAACIGVMVARLSALGGVNVLGAFIMSHCSSVFYVCGGLMMIAAAFACLLPPDIRKK</sequence>
<dbReference type="InterPro" id="IPR011701">
    <property type="entry name" value="MFS"/>
</dbReference>
<evidence type="ECO:0000256" key="1">
    <source>
        <dbReference type="ARBA" id="ARBA00004141"/>
    </source>
</evidence>
<dbReference type="AlphaFoldDB" id="A0A2A4J999"/>
<dbReference type="STRING" id="7102.A0A2A4J999"/>
<evidence type="ECO:0000313" key="8">
    <source>
        <dbReference type="EMBL" id="PCG68429.1"/>
    </source>
</evidence>
<feature type="transmembrane region" description="Helical" evidence="6">
    <location>
        <begin position="525"/>
        <end position="543"/>
    </location>
</feature>
<feature type="transmembrane region" description="Helical" evidence="6">
    <location>
        <begin position="458"/>
        <end position="480"/>
    </location>
</feature>
<feature type="transmembrane region" description="Helical" evidence="6">
    <location>
        <begin position="232"/>
        <end position="254"/>
    </location>
</feature>
<keyword evidence="3 6" id="KW-0812">Transmembrane</keyword>
<name>A0A2A4J999_HELVI</name>
<dbReference type="EMBL" id="NWSH01002380">
    <property type="protein sequence ID" value="PCG68429.1"/>
    <property type="molecule type" value="Genomic_DNA"/>
</dbReference>
<keyword evidence="2" id="KW-0813">Transport</keyword>
<dbReference type="SUPFAM" id="SSF103473">
    <property type="entry name" value="MFS general substrate transporter"/>
    <property type="match status" value="2"/>
</dbReference>